<dbReference type="GO" id="GO:0005840">
    <property type="term" value="C:ribosome"/>
    <property type="evidence" value="ECO:0007669"/>
    <property type="project" value="UniProtKB-KW"/>
</dbReference>
<comment type="function">
    <text evidence="4 5">This protein binds to 23S rRNA in the presence of protein L20.</text>
</comment>
<dbReference type="HAMAP" id="MF_01363">
    <property type="entry name" value="Ribosomal_bL21"/>
    <property type="match status" value="1"/>
</dbReference>
<dbReference type="SUPFAM" id="SSF141091">
    <property type="entry name" value="L21p-like"/>
    <property type="match status" value="1"/>
</dbReference>
<evidence type="ECO:0000256" key="1">
    <source>
        <dbReference type="ARBA" id="ARBA00008563"/>
    </source>
</evidence>
<dbReference type="PANTHER" id="PTHR21349:SF0">
    <property type="entry name" value="LARGE RIBOSOMAL SUBUNIT PROTEIN BL21M"/>
    <property type="match status" value="1"/>
</dbReference>
<evidence type="ECO:0000313" key="6">
    <source>
        <dbReference type="EMBL" id="KKP92384.1"/>
    </source>
</evidence>
<dbReference type="Proteomes" id="UP000034140">
    <property type="component" value="Unassembled WGS sequence"/>
</dbReference>
<dbReference type="InterPro" id="IPR028909">
    <property type="entry name" value="bL21-like"/>
</dbReference>
<sequence length="118" mass="13061">MTETKKETKTDQKVTENKFAVIKIAGTQLKVSEGLEFEVRKIDGKKGDVIEITDVLLISDGEKTTIGTPVIEGAKVVLEITSQKKGEKIDGFKFSAKSRNRTHFGARQLVTKVLVKKI</sequence>
<comment type="subunit">
    <text evidence="4">Part of the 50S ribosomal subunit. Contacts protein L20.</text>
</comment>
<evidence type="ECO:0000256" key="5">
    <source>
        <dbReference type="RuleBase" id="RU000562"/>
    </source>
</evidence>
<keyword evidence="4 5" id="KW-0694">RNA-binding</keyword>
<evidence type="ECO:0000256" key="3">
    <source>
        <dbReference type="ARBA" id="ARBA00023274"/>
    </source>
</evidence>
<dbReference type="AlphaFoldDB" id="A0A0G0DDN6"/>
<evidence type="ECO:0000256" key="4">
    <source>
        <dbReference type="HAMAP-Rule" id="MF_01363"/>
    </source>
</evidence>
<dbReference type="Pfam" id="PF00829">
    <property type="entry name" value="Ribosomal_L21p"/>
    <property type="match status" value="1"/>
</dbReference>
<dbReference type="InterPro" id="IPR001787">
    <property type="entry name" value="Ribosomal_bL21"/>
</dbReference>
<dbReference type="GO" id="GO:1990904">
    <property type="term" value="C:ribonucleoprotein complex"/>
    <property type="evidence" value="ECO:0007669"/>
    <property type="project" value="UniProtKB-KW"/>
</dbReference>
<comment type="caution">
    <text evidence="6">The sequence shown here is derived from an EMBL/GenBank/DDBJ whole genome shotgun (WGS) entry which is preliminary data.</text>
</comment>
<evidence type="ECO:0000256" key="2">
    <source>
        <dbReference type="ARBA" id="ARBA00022980"/>
    </source>
</evidence>
<proteinExistence type="inferred from homology"/>
<keyword evidence="4 5" id="KW-0699">rRNA-binding</keyword>
<dbReference type="EMBL" id="LBRE01000015">
    <property type="protein sequence ID" value="KKP92384.1"/>
    <property type="molecule type" value="Genomic_DNA"/>
</dbReference>
<dbReference type="NCBIfam" id="TIGR00061">
    <property type="entry name" value="L21"/>
    <property type="match status" value="1"/>
</dbReference>
<name>A0A0G0DDN6_9BACT</name>
<gene>
    <name evidence="4" type="primary">rplU</name>
    <name evidence="6" type="ORF">UR96_C0015G0006</name>
</gene>
<keyword evidence="3 4" id="KW-0687">Ribonucleoprotein</keyword>
<reference evidence="6 7" key="1">
    <citation type="journal article" date="2015" name="Nature">
        <title>rRNA introns, odd ribosomes, and small enigmatic genomes across a large radiation of phyla.</title>
        <authorList>
            <person name="Brown C.T."/>
            <person name="Hug L.A."/>
            <person name="Thomas B.C."/>
            <person name="Sharon I."/>
            <person name="Castelle C.J."/>
            <person name="Singh A."/>
            <person name="Wilkins M.J."/>
            <person name="Williams K.H."/>
            <person name="Banfield J.F."/>
        </authorList>
    </citation>
    <scope>NUCLEOTIDE SEQUENCE [LARGE SCALE GENOMIC DNA]</scope>
</reference>
<dbReference type="GO" id="GO:0005737">
    <property type="term" value="C:cytoplasm"/>
    <property type="evidence" value="ECO:0007669"/>
    <property type="project" value="UniProtKB-ARBA"/>
</dbReference>
<comment type="similarity">
    <text evidence="1 4 5">Belongs to the bacterial ribosomal protein bL21 family.</text>
</comment>
<dbReference type="InterPro" id="IPR036164">
    <property type="entry name" value="bL21-like_sf"/>
</dbReference>
<dbReference type="GO" id="GO:0003735">
    <property type="term" value="F:structural constituent of ribosome"/>
    <property type="evidence" value="ECO:0007669"/>
    <property type="project" value="InterPro"/>
</dbReference>
<keyword evidence="2 4" id="KW-0689">Ribosomal protein</keyword>
<protein>
    <recommendedName>
        <fullName evidence="4">Large ribosomal subunit protein bL21</fullName>
    </recommendedName>
</protein>
<dbReference type="GO" id="GO:0006412">
    <property type="term" value="P:translation"/>
    <property type="evidence" value="ECO:0007669"/>
    <property type="project" value="UniProtKB-UniRule"/>
</dbReference>
<dbReference type="GO" id="GO:0019843">
    <property type="term" value="F:rRNA binding"/>
    <property type="evidence" value="ECO:0007669"/>
    <property type="project" value="UniProtKB-UniRule"/>
</dbReference>
<accession>A0A0G0DDN6</accession>
<dbReference type="PANTHER" id="PTHR21349">
    <property type="entry name" value="50S RIBOSOMAL PROTEIN L21"/>
    <property type="match status" value="1"/>
</dbReference>
<evidence type="ECO:0000313" key="7">
    <source>
        <dbReference type="Proteomes" id="UP000034140"/>
    </source>
</evidence>
<organism evidence="6 7">
    <name type="scientific">candidate division WS6 bacterium GW2011_GWC1_36_11</name>
    <dbReference type="NCBI Taxonomy" id="1619090"/>
    <lineage>
        <taxon>Bacteria</taxon>
        <taxon>Candidatus Dojkabacteria</taxon>
    </lineage>
</organism>